<dbReference type="GO" id="GO:0043715">
    <property type="term" value="F:2,3-diketo-5-methylthiopentyl-1-phosphate enolase activity"/>
    <property type="evidence" value="ECO:0007669"/>
    <property type="project" value="UniProtKB-EC"/>
</dbReference>
<sequence>MTNDQGYVVASYLVHGNLNFHKKAQDIAVGLTVGSWTDLPKVKKEQMIPHLGKVIDVKVLNHNSNEIPKALLMIGYPLVNMNPDIPSILTTVFGKLSMDGQIKLIDLHIPDSLLTQFPGPRFGIDGVRRLLGVHGRPLLMSIFKQCIGLPIHELEKEYQNQIDGHVDLIKDDEIYFRDDYAPVLKRIGTFEKRNQHHKEKTEKKVLYAVNLTGPVTQLVEQAKHLSNSGATCLLLNVAPYGFDILHRIAADPDINIPIVAHPAFTGSFYPSPYYGLSAPLLLGKLMRLSGADIVLYPSPYGSVAMPQDEALNIAKQLRCPNNIHRPAFPTPSAGIHPGLVPALYRDFRENFIINAGGGIHGHPQGTSAGGKAFSDAVQAVVSGRTLAEAAEDSGELHSAINKWGVL</sequence>
<dbReference type="EMBL" id="JBHLVO010000004">
    <property type="protein sequence ID" value="MFC0271404.1"/>
    <property type="molecule type" value="Genomic_DNA"/>
</dbReference>
<dbReference type="Pfam" id="PF00016">
    <property type="entry name" value="RuBisCO_large"/>
    <property type="match status" value="2"/>
</dbReference>
<reference evidence="4 5" key="1">
    <citation type="submission" date="2024-09" db="EMBL/GenBank/DDBJ databases">
        <authorList>
            <person name="Sun Q."/>
            <person name="Mori K."/>
        </authorList>
    </citation>
    <scope>NUCLEOTIDE SEQUENCE [LARGE SCALE GENOMIC DNA]</scope>
    <source>
        <strain evidence="4 5">CCM 7228</strain>
    </source>
</reference>
<dbReference type="Gene3D" id="3.30.70.150">
    <property type="entry name" value="RuBisCO large subunit, N-terminal domain"/>
    <property type="match status" value="1"/>
</dbReference>
<keyword evidence="1" id="KW-0028">Amino-acid biosynthesis</keyword>
<dbReference type="SFLD" id="SFLDG00301">
    <property type="entry name" value="RuBisCO-like_proteins"/>
    <property type="match status" value="1"/>
</dbReference>
<dbReference type="SUPFAM" id="SSF54966">
    <property type="entry name" value="RuBisCO, large subunit, small (N-terminal) domain"/>
    <property type="match status" value="1"/>
</dbReference>
<feature type="domain" description="Ribulose bisphosphate carboxylase large subunit C-terminal" evidence="3">
    <location>
        <begin position="123"/>
        <end position="293"/>
    </location>
</feature>
<dbReference type="Proteomes" id="UP001589854">
    <property type="component" value="Unassembled WGS sequence"/>
</dbReference>
<feature type="domain" description="Ribulose bisphosphate carboxylase large subunit C-terminal" evidence="3">
    <location>
        <begin position="326"/>
        <end position="403"/>
    </location>
</feature>
<dbReference type="EC" id="5.3.2.5" evidence="4"/>
<organism evidence="4 5">
    <name type="scientific">Metabacillus herbersteinensis</name>
    <dbReference type="NCBI Taxonomy" id="283816"/>
    <lineage>
        <taxon>Bacteria</taxon>
        <taxon>Bacillati</taxon>
        <taxon>Bacillota</taxon>
        <taxon>Bacilli</taxon>
        <taxon>Bacillales</taxon>
        <taxon>Bacillaceae</taxon>
        <taxon>Metabacillus</taxon>
    </lineage>
</organism>
<gene>
    <name evidence="4" type="ORF">ACFFIX_08045</name>
</gene>
<keyword evidence="2 4" id="KW-0413">Isomerase</keyword>
<comment type="caution">
    <text evidence="4">The sequence shown here is derived from an EMBL/GenBank/DDBJ whole genome shotgun (WGS) entry which is preliminary data.</text>
</comment>
<dbReference type="InterPro" id="IPR000685">
    <property type="entry name" value="RuBisCO_lsu_C"/>
</dbReference>
<dbReference type="InterPro" id="IPR036376">
    <property type="entry name" value="RuBisCO_lsu_C_sf"/>
</dbReference>
<dbReference type="PANTHER" id="PTHR42704">
    <property type="entry name" value="RIBULOSE BISPHOSPHATE CARBOXYLASE"/>
    <property type="match status" value="1"/>
</dbReference>
<dbReference type="SFLD" id="SFLDS00014">
    <property type="entry name" value="RuBisCO"/>
    <property type="match status" value="1"/>
</dbReference>
<keyword evidence="5" id="KW-1185">Reference proteome</keyword>
<proteinExistence type="predicted"/>
<name>A0ABV6GE06_9BACI</name>
<evidence type="ECO:0000256" key="2">
    <source>
        <dbReference type="ARBA" id="ARBA00023235"/>
    </source>
</evidence>
<dbReference type="SUPFAM" id="SSF51649">
    <property type="entry name" value="RuBisCo, C-terminal domain"/>
    <property type="match status" value="1"/>
</dbReference>
<evidence type="ECO:0000259" key="3">
    <source>
        <dbReference type="Pfam" id="PF00016"/>
    </source>
</evidence>
<keyword evidence="1" id="KW-0486">Methionine biosynthesis</keyword>
<evidence type="ECO:0000256" key="1">
    <source>
        <dbReference type="ARBA" id="ARBA00023167"/>
    </source>
</evidence>
<dbReference type="Gene3D" id="3.20.20.110">
    <property type="entry name" value="Ribulose bisphosphate carboxylase, large subunit, C-terminal domain"/>
    <property type="match status" value="1"/>
</dbReference>
<dbReference type="InterPro" id="IPR033966">
    <property type="entry name" value="RuBisCO"/>
</dbReference>
<dbReference type="InterPro" id="IPR036422">
    <property type="entry name" value="RuBisCO_lsu_N_sf"/>
</dbReference>
<evidence type="ECO:0000313" key="5">
    <source>
        <dbReference type="Proteomes" id="UP001589854"/>
    </source>
</evidence>
<evidence type="ECO:0000313" key="4">
    <source>
        <dbReference type="EMBL" id="MFC0271404.1"/>
    </source>
</evidence>
<dbReference type="RefSeq" id="WP_378932329.1">
    <property type="nucleotide sequence ID" value="NZ_JBHLVO010000004.1"/>
</dbReference>
<dbReference type="PANTHER" id="PTHR42704:SF17">
    <property type="entry name" value="RIBULOSE BISPHOSPHATE CARBOXYLASE LARGE CHAIN"/>
    <property type="match status" value="1"/>
</dbReference>
<dbReference type="NCBIfam" id="NF007095">
    <property type="entry name" value="PRK09549.1"/>
    <property type="match status" value="1"/>
</dbReference>
<accession>A0ABV6GE06</accession>
<protein>
    <submittedName>
        <fullName evidence="4">2,3-diketo-5-methylthiopentyl-1-phosphate enolase</fullName>
        <ecNumber evidence="4">5.3.2.5</ecNumber>
    </submittedName>
</protein>